<protein>
    <submittedName>
        <fullName evidence="10">MotB family protein</fullName>
    </submittedName>
</protein>
<keyword evidence="4" id="KW-0812">Transmembrane</keyword>
<evidence type="ECO:0000256" key="8">
    <source>
        <dbReference type="SAM" id="MobiDB-lite"/>
    </source>
</evidence>
<evidence type="ECO:0000259" key="9">
    <source>
        <dbReference type="PROSITE" id="PS51123"/>
    </source>
</evidence>
<dbReference type="RefSeq" id="WP_196270621.1">
    <property type="nucleotide sequence ID" value="NZ_JADQDO010000002.1"/>
</dbReference>
<evidence type="ECO:0000256" key="1">
    <source>
        <dbReference type="ARBA" id="ARBA00004162"/>
    </source>
</evidence>
<dbReference type="InterPro" id="IPR006665">
    <property type="entry name" value="OmpA-like"/>
</dbReference>
<name>A0A931FRC1_9HYPH</name>
<dbReference type="InterPro" id="IPR036737">
    <property type="entry name" value="OmpA-like_sf"/>
</dbReference>
<feature type="domain" description="OmpA-like" evidence="9">
    <location>
        <begin position="285"/>
        <end position="399"/>
    </location>
</feature>
<evidence type="ECO:0000256" key="5">
    <source>
        <dbReference type="ARBA" id="ARBA00022989"/>
    </source>
</evidence>
<dbReference type="AlphaFoldDB" id="A0A931FRC1"/>
<feature type="compositionally biased region" description="Basic and acidic residues" evidence="8">
    <location>
        <begin position="72"/>
        <end position="94"/>
    </location>
</feature>
<dbReference type="EMBL" id="JADQDO010000002">
    <property type="protein sequence ID" value="MBF9232611.1"/>
    <property type="molecule type" value="Genomic_DNA"/>
</dbReference>
<accession>A0A931FRC1</accession>
<feature type="compositionally biased region" description="Low complexity" evidence="8">
    <location>
        <begin position="181"/>
        <end position="193"/>
    </location>
</feature>
<gene>
    <name evidence="10" type="ORF">I2H38_04385</name>
</gene>
<evidence type="ECO:0000256" key="3">
    <source>
        <dbReference type="ARBA" id="ARBA00022475"/>
    </source>
</evidence>
<sequence length="400" mass="43159">MADPTKQEIIIVRRYEAEEEHHKGGAWKVAHADFMTAMMAFFLVMWLISAVGKETKSSLANYFNPVQLAESTPDRKGLKEPKDAAPKSEPETENKSTSSKATGDEVGGPSPRVQKPRFKEGALFQDPYAVLAKLAAEAEQEHPQDATGVDLTLGNTGEPGLNGGEAYRDPFDPLYWQIVSVPKPKTGTPGDPATAPPVPQDGKLDALASSPQARLESRAKDKEAKSADKPLPQLSSGAGPNAEKQVAGSQEADLQAEIAKAVPTSGGGSPHIEVNRTGEGILISVTDEIDFSMFAVGSAEPQPKVVRAMEKIAKIISTRPGKIIIRGHTDGRPFKSDTYDNWRLSTARAHMASYMLVRGGIDEARIERVEGHADRSLKSASDPKAAINRRIEILLREPSQ</sequence>
<comment type="subcellular location">
    <subcellularLocation>
        <location evidence="1">Cell membrane</location>
        <topology evidence="1">Single-pass membrane protein</topology>
    </subcellularLocation>
</comment>
<feature type="region of interest" description="Disordered" evidence="8">
    <location>
        <begin position="137"/>
        <end position="253"/>
    </location>
</feature>
<dbReference type="GO" id="GO:0005886">
    <property type="term" value="C:plasma membrane"/>
    <property type="evidence" value="ECO:0007669"/>
    <property type="project" value="UniProtKB-SubCell"/>
</dbReference>
<comment type="similarity">
    <text evidence="2">Belongs to the MotB family.</text>
</comment>
<dbReference type="PANTHER" id="PTHR30329:SF21">
    <property type="entry name" value="LIPOPROTEIN YIAD-RELATED"/>
    <property type="match status" value="1"/>
</dbReference>
<evidence type="ECO:0000313" key="10">
    <source>
        <dbReference type="EMBL" id="MBF9232611.1"/>
    </source>
</evidence>
<dbReference type="PROSITE" id="PS51123">
    <property type="entry name" value="OMPA_2"/>
    <property type="match status" value="1"/>
</dbReference>
<dbReference type="PANTHER" id="PTHR30329">
    <property type="entry name" value="STATOR ELEMENT OF FLAGELLAR MOTOR COMPLEX"/>
    <property type="match status" value="1"/>
</dbReference>
<evidence type="ECO:0000313" key="11">
    <source>
        <dbReference type="Proteomes" id="UP000599312"/>
    </source>
</evidence>
<dbReference type="Pfam" id="PF00691">
    <property type="entry name" value="OmpA"/>
    <property type="match status" value="1"/>
</dbReference>
<dbReference type="SUPFAM" id="SSF103088">
    <property type="entry name" value="OmpA-like"/>
    <property type="match status" value="1"/>
</dbReference>
<comment type="caution">
    <text evidence="10">The sequence shown here is derived from an EMBL/GenBank/DDBJ whole genome shotgun (WGS) entry which is preliminary data.</text>
</comment>
<keyword evidence="6 7" id="KW-0472">Membrane</keyword>
<evidence type="ECO:0000256" key="7">
    <source>
        <dbReference type="PROSITE-ProRule" id="PRU00473"/>
    </source>
</evidence>
<dbReference type="Proteomes" id="UP000599312">
    <property type="component" value="Unassembled WGS sequence"/>
</dbReference>
<evidence type="ECO:0000256" key="2">
    <source>
        <dbReference type="ARBA" id="ARBA00008914"/>
    </source>
</evidence>
<evidence type="ECO:0000256" key="6">
    <source>
        <dbReference type="ARBA" id="ARBA00023136"/>
    </source>
</evidence>
<keyword evidence="11" id="KW-1185">Reference proteome</keyword>
<keyword evidence="5" id="KW-1133">Transmembrane helix</keyword>
<organism evidence="10 11">
    <name type="scientific">Microvirga alba</name>
    <dbReference type="NCBI Taxonomy" id="2791025"/>
    <lineage>
        <taxon>Bacteria</taxon>
        <taxon>Pseudomonadati</taxon>
        <taxon>Pseudomonadota</taxon>
        <taxon>Alphaproteobacteria</taxon>
        <taxon>Hyphomicrobiales</taxon>
        <taxon>Methylobacteriaceae</taxon>
        <taxon>Microvirga</taxon>
    </lineage>
</organism>
<reference evidence="10" key="1">
    <citation type="submission" date="2020-11" db="EMBL/GenBank/DDBJ databases">
        <authorList>
            <person name="Kim M.K."/>
        </authorList>
    </citation>
    <scope>NUCLEOTIDE SEQUENCE</scope>
    <source>
        <strain evidence="10">BT350</strain>
    </source>
</reference>
<dbReference type="Pfam" id="PF13677">
    <property type="entry name" value="MotB_plug"/>
    <property type="match status" value="1"/>
</dbReference>
<dbReference type="CDD" id="cd07185">
    <property type="entry name" value="OmpA_C-like"/>
    <property type="match status" value="1"/>
</dbReference>
<dbReference type="NCBIfam" id="NF004651">
    <property type="entry name" value="PRK05996.1"/>
    <property type="match status" value="1"/>
</dbReference>
<keyword evidence="3" id="KW-1003">Cell membrane</keyword>
<dbReference type="Gene3D" id="3.30.1330.60">
    <property type="entry name" value="OmpA-like domain"/>
    <property type="match status" value="1"/>
</dbReference>
<dbReference type="InterPro" id="IPR050330">
    <property type="entry name" value="Bact_OuterMem_StrucFunc"/>
</dbReference>
<dbReference type="InterPro" id="IPR025713">
    <property type="entry name" value="MotB-like_N_dom"/>
</dbReference>
<feature type="compositionally biased region" description="Basic and acidic residues" evidence="8">
    <location>
        <begin position="215"/>
        <end position="228"/>
    </location>
</feature>
<evidence type="ECO:0000256" key="4">
    <source>
        <dbReference type="ARBA" id="ARBA00022692"/>
    </source>
</evidence>
<proteinExistence type="inferred from homology"/>
<feature type="region of interest" description="Disordered" evidence="8">
    <location>
        <begin position="71"/>
        <end position="119"/>
    </location>
</feature>